<keyword evidence="3" id="KW-0808">Transferase</keyword>
<dbReference type="PANTHER" id="PTHR37015:SF2">
    <property type="entry name" value="REVERSE TRANSCRIPTASE DOMAIN-CONTAINING PROTEIN"/>
    <property type="match status" value="1"/>
</dbReference>
<name>A0A4Y7QHA8_9AGAM</name>
<keyword evidence="3" id="KW-0548">Nucleotidyltransferase</keyword>
<dbReference type="Proteomes" id="UP000294933">
    <property type="component" value="Unassembled WGS sequence"/>
</dbReference>
<dbReference type="GO" id="GO:0003964">
    <property type="term" value="F:RNA-directed DNA polymerase activity"/>
    <property type="evidence" value="ECO:0007669"/>
    <property type="project" value="UniProtKB-KW"/>
</dbReference>
<feature type="region of interest" description="Disordered" evidence="2">
    <location>
        <begin position="383"/>
        <end position="419"/>
    </location>
</feature>
<accession>A0A4Y7QHA8</accession>
<dbReference type="VEuPathDB" id="FungiDB:BD410DRAFT_878564"/>
<dbReference type="STRING" id="50990.A0A4Y7QHA8"/>
<dbReference type="EMBL" id="ML170160">
    <property type="protein sequence ID" value="TDL26815.1"/>
    <property type="molecule type" value="Genomic_DNA"/>
</dbReference>
<evidence type="ECO:0000256" key="1">
    <source>
        <dbReference type="SAM" id="Coils"/>
    </source>
</evidence>
<proteinExistence type="predicted"/>
<keyword evidence="1" id="KW-0175">Coiled coil</keyword>
<dbReference type="OrthoDB" id="74545at2759"/>
<evidence type="ECO:0000256" key="2">
    <source>
        <dbReference type="SAM" id="MobiDB-lite"/>
    </source>
</evidence>
<dbReference type="AlphaFoldDB" id="A0A4Y7QHA8"/>
<keyword evidence="4" id="KW-1185">Reference proteome</keyword>
<reference evidence="3 4" key="1">
    <citation type="submission" date="2018-06" db="EMBL/GenBank/DDBJ databases">
        <title>A transcriptomic atlas of mushroom development highlights an independent origin of complex multicellularity.</title>
        <authorList>
            <consortium name="DOE Joint Genome Institute"/>
            <person name="Krizsan K."/>
            <person name="Almasi E."/>
            <person name="Merenyi Z."/>
            <person name="Sahu N."/>
            <person name="Viragh M."/>
            <person name="Koszo T."/>
            <person name="Mondo S."/>
            <person name="Kiss B."/>
            <person name="Balint B."/>
            <person name="Kues U."/>
            <person name="Barry K."/>
            <person name="Hegedus J.C."/>
            <person name="Henrissat B."/>
            <person name="Johnson J."/>
            <person name="Lipzen A."/>
            <person name="Ohm R."/>
            <person name="Nagy I."/>
            <person name="Pangilinan J."/>
            <person name="Yan J."/>
            <person name="Xiong Y."/>
            <person name="Grigoriev I.V."/>
            <person name="Hibbett D.S."/>
            <person name="Nagy L.G."/>
        </authorList>
    </citation>
    <scope>NUCLEOTIDE SEQUENCE [LARGE SCALE GENOMIC DNA]</scope>
    <source>
        <strain evidence="3 4">SZMC22713</strain>
    </source>
</reference>
<feature type="coiled-coil region" evidence="1">
    <location>
        <begin position="195"/>
        <end position="222"/>
    </location>
</feature>
<sequence>MNASTTSAAFGETLQFITNVKLEELEKRRVGFEKHAEELLAKAKKYDNNPAEKLSLLLEGLRAWPGSWTSESDLSVKNVEQFVNQAKNDPSIPHSLLNGWVNKLESQIHHETLRYDYAKLFGNLVTEWITSEDRGLGGALHPVNASEGRGSPDAFEKVNRTETMEQKEKLESLIFESKEIDVPALEEYLKDLFSSKDAEDELKKMRKRIKKFSEDLREKKITTDDMKWIIKSLLATDLLSDAKQVTLKEFGQNPTVVKELASVLNMQLASLSTWHWPKDGVVVEPRRHLNGKTRFFLDSEILTSLLLQYLGVKWSIEFRLALNDISTSRAWKELPKSLDKNKLARRWHFLDDPETIPNIHKTHTEFHLERYFMSQLHSSVDSTGSYNDYDEEKERGIGGRRGGRGGRRGGRSGHSTTKAIDNPVDLKQSLLHLLSADILLNKTLSGKCTVFRTDLEWFGPSLPFQSILTVLKFFGMPESDLQFINAFLACPLRFKGDPADSPVRTRKRGIPISHALSTMCGELVLFVMDFAVNQKTDGLFLYRIHDDFWFWDANGKRCVSAWEALEQYAALTGMQFNAGKTGSVHVGDGELPVGLPLGDVRWGFLRLDADGKFVIDQAMVDDHIVELRRQLAATSSIFSWTQAYNKYMAFFVRNCGSPAKVFSRAHIDDIVTTIVKIQKALFPETSGSFIGTLASRLEDKFGMRDIPPGYYFWPVAAGGLDVRDPLVELLAMRKDLPTNPTTFFDDAMREERQEYDNKLDAWESGKTSRIRYGPYSDLAPSRSEHFFTFKEYILGRTERSMAWSNAFDKLLERPVLHHVVETSALQAAFESLGDGVEAFGTTDAEGWYGLSPYWKWVISLHHDQMLSKFGSLAMVEPWSIPVGMVGVFKSSRMRWEQ</sequence>
<evidence type="ECO:0000313" key="4">
    <source>
        <dbReference type="Proteomes" id="UP000294933"/>
    </source>
</evidence>
<keyword evidence="3" id="KW-0695">RNA-directed DNA polymerase</keyword>
<feature type="compositionally biased region" description="Basic residues" evidence="2">
    <location>
        <begin position="401"/>
        <end position="411"/>
    </location>
</feature>
<evidence type="ECO:0000313" key="3">
    <source>
        <dbReference type="EMBL" id="TDL26815.1"/>
    </source>
</evidence>
<gene>
    <name evidence="3" type="ORF">BD410DRAFT_878564</name>
</gene>
<organism evidence="3 4">
    <name type="scientific">Rickenella mellea</name>
    <dbReference type="NCBI Taxonomy" id="50990"/>
    <lineage>
        <taxon>Eukaryota</taxon>
        <taxon>Fungi</taxon>
        <taxon>Dikarya</taxon>
        <taxon>Basidiomycota</taxon>
        <taxon>Agaricomycotina</taxon>
        <taxon>Agaricomycetes</taxon>
        <taxon>Hymenochaetales</taxon>
        <taxon>Rickenellaceae</taxon>
        <taxon>Rickenella</taxon>
    </lineage>
</organism>
<protein>
    <submittedName>
        <fullName evidence="3">Reverse transcriptase-like protein</fullName>
    </submittedName>
</protein>
<dbReference type="PANTHER" id="PTHR37015">
    <property type="entry name" value="REVERSE TRANSCRIPTASE DOMAIN-CONTAINING PROTEIN"/>
    <property type="match status" value="1"/>
</dbReference>